<organism evidence="2 3">
    <name type="scientific">Paenibacillus oceani</name>
    <dbReference type="NCBI Taxonomy" id="2772510"/>
    <lineage>
        <taxon>Bacteria</taxon>
        <taxon>Bacillati</taxon>
        <taxon>Bacillota</taxon>
        <taxon>Bacilli</taxon>
        <taxon>Bacillales</taxon>
        <taxon>Paenibacillaceae</taxon>
        <taxon>Paenibacillus</taxon>
    </lineage>
</organism>
<protein>
    <submittedName>
        <fullName evidence="2">FAD-binding oxidoreductase</fullName>
    </submittedName>
</protein>
<dbReference type="PANTHER" id="PTHR13847:SF201">
    <property type="entry name" value="PUTATIBE OXIDOREDUCTASE"/>
    <property type="match status" value="1"/>
</dbReference>
<dbReference type="PANTHER" id="PTHR13847">
    <property type="entry name" value="SARCOSINE DEHYDROGENASE-RELATED"/>
    <property type="match status" value="1"/>
</dbReference>
<dbReference type="GO" id="GO:0005737">
    <property type="term" value="C:cytoplasm"/>
    <property type="evidence" value="ECO:0007669"/>
    <property type="project" value="TreeGrafter"/>
</dbReference>
<keyword evidence="3" id="KW-1185">Reference proteome</keyword>
<dbReference type="EMBL" id="JACXJA010000061">
    <property type="protein sequence ID" value="MBD2866524.1"/>
    <property type="molecule type" value="Genomic_DNA"/>
</dbReference>
<dbReference type="PRINTS" id="PR00420">
    <property type="entry name" value="RNGMNOXGNASE"/>
</dbReference>
<dbReference type="RefSeq" id="WP_190932135.1">
    <property type="nucleotide sequence ID" value="NZ_JACXJA010000061.1"/>
</dbReference>
<gene>
    <name evidence="2" type="ORF">IDH45_31590</name>
</gene>
<name>A0A927H4H6_9BACL</name>
<dbReference type="AlphaFoldDB" id="A0A927H4H6"/>
<dbReference type="Gene3D" id="3.50.50.60">
    <property type="entry name" value="FAD/NAD(P)-binding domain"/>
    <property type="match status" value="1"/>
</dbReference>
<dbReference type="InterPro" id="IPR036188">
    <property type="entry name" value="FAD/NAD-bd_sf"/>
</dbReference>
<accession>A0A927H4H6</accession>
<evidence type="ECO:0000313" key="2">
    <source>
        <dbReference type="EMBL" id="MBD2866524.1"/>
    </source>
</evidence>
<proteinExistence type="predicted"/>
<feature type="domain" description="FAD dependent oxidoreductase" evidence="1">
    <location>
        <begin position="30"/>
        <end position="379"/>
    </location>
</feature>
<sequence>MELYSGQSCWIDTLPAPPAFAALDQDISCDVAIIGAGCTGALCAYELVRHGLDVIVVDKRKAASGSSCMNTGLLQYISDKPLSACIHSFGAEQAVRFYSLCREAVSELQHLCSSIEGADFVRRDSLYVASRPEDAAALKKECGILTGYGFDAEYWGERTTASRFAFGKAALYSRGDAELNPYRFVNGLLAAIGRQGGRIYEHTEVKRHTTSPDSITLYTDKWKIRARYVVFASGYETQERMVNPNAVLSSTFAIATQPLDSFPDWPHRCLIWETARPYMYIRTTADNRIIAGGFDERTNIAEERNRMLPHKASMLLEKLHGMFPRLPELRASYSWAAAFGSTHDGLPMIGPHPSSPRCFLALGYGGNGTVYSKIAASILSGLIVNGGHPDAELFRVDRPSRTLSPASSNQ</sequence>
<dbReference type="SUPFAM" id="SSF51905">
    <property type="entry name" value="FAD/NAD(P)-binding domain"/>
    <property type="match status" value="1"/>
</dbReference>
<dbReference type="Gene3D" id="3.30.9.10">
    <property type="entry name" value="D-Amino Acid Oxidase, subunit A, domain 2"/>
    <property type="match status" value="1"/>
</dbReference>
<reference evidence="2" key="1">
    <citation type="submission" date="2020-09" db="EMBL/GenBank/DDBJ databases">
        <title>A novel bacterium of genus Paenibacillus, isolated from South China Sea.</title>
        <authorList>
            <person name="Huang H."/>
            <person name="Mo K."/>
            <person name="Hu Y."/>
        </authorList>
    </citation>
    <scope>NUCLEOTIDE SEQUENCE</scope>
    <source>
        <strain evidence="2">IB182363</strain>
    </source>
</reference>
<comment type="caution">
    <text evidence="2">The sequence shown here is derived from an EMBL/GenBank/DDBJ whole genome shotgun (WGS) entry which is preliminary data.</text>
</comment>
<dbReference type="InterPro" id="IPR006076">
    <property type="entry name" value="FAD-dep_OxRdtase"/>
</dbReference>
<evidence type="ECO:0000259" key="1">
    <source>
        <dbReference type="Pfam" id="PF01266"/>
    </source>
</evidence>
<dbReference type="Pfam" id="PF01266">
    <property type="entry name" value="DAO"/>
    <property type="match status" value="1"/>
</dbReference>
<evidence type="ECO:0000313" key="3">
    <source>
        <dbReference type="Proteomes" id="UP000639396"/>
    </source>
</evidence>
<dbReference type="Proteomes" id="UP000639396">
    <property type="component" value="Unassembled WGS sequence"/>
</dbReference>